<dbReference type="GO" id="GO:0003723">
    <property type="term" value="F:RNA binding"/>
    <property type="evidence" value="ECO:0007669"/>
    <property type="project" value="UniProtKB-UniRule"/>
</dbReference>
<dbReference type="InterPro" id="IPR004114">
    <property type="entry name" value="THUMP_dom"/>
</dbReference>
<organism evidence="3 4">
    <name type="scientific">Trichostrongylus colubriformis</name>
    <name type="common">Black scour worm</name>
    <dbReference type="NCBI Taxonomy" id="6319"/>
    <lineage>
        <taxon>Eukaryota</taxon>
        <taxon>Metazoa</taxon>
        <taxon>Ecdysozoa</taxon>
        <taxon>Nematoda</taxon>
        <taxon>Chromadorea</taxon>
        <taxon>Rhabditida</taxon>
        <taxon>Rhabditina</taxon>
        <taxon>Rhabditomorpha</taxon>
        <taxon>Strongyloidea</taxon>
        <taxon>Trichostrongylidae</taxon>
        <taxon>Trichostrongylus</taxon>
    </lineage>
</organism>
<sequence>MDAAKALGGIINRVFGWRPDMENFDMEVVVNIKNDMLLLPSFVASPCDAIRRQNKKNGIVPAQLHCTQFWQISSFSC</sequence>
<dbReference type="SUPFAM" id="SSF143437">
    <property type="entry name" value="THUMP domain-like"/>
    <property type="match status" value="1"/>
</dbReference>
<accession>A0AAN8FUB7</accession>
<protein>
    <recommendedName>
        <fullName evidence="2">THUMP domain-containing protein</fullName>
    </recommendedName>
</protein>
<keyword evidence="4" id="KW-1185">Reference proteome</keyword>
<evidence type="ECO:0000256" key="1">
    <source>
        <dbReference type="PROSITE-ProRule" id="PRU00529"/>
    </source>
</evidence>
<evidence type="ECO:0000313" key="4">
    <source>
        <dbReference type="Proteomes" id="UP001331761"/>
    </source>
</evidence>
<dbReference type="Proteomes" id="UP001331761">
    <property type="component" value="Unassembled WGS sequence"/>
</dbReference>
<keyword evidence="1" id="KW-0694">RNA-binding</keyword>
<proteinExistence type="predicted"/>
<reference evidence="3 4" key="1">
    <citation type="submission" date="2019-10" db="EMBL/GenBank/DDBJ databases">
        <title>Assembly and Annotation for the nematode Trichostrongylus colubriformis.</title>
        <authorList>
            <person name="Martin J."/>
        </authorList>
    </citation>
    <scope>NUCLEOTIDE SEQUENCE [LARGE SCALE GENOMIC DNA]</scope>
    <source>
        <strain evidence="3">G859</strain>
        <tissue evidence="3">Whole worm</tissue>
    </source>
</reference>
<evidence type="ECO:0000259" key="2">
    <source>
        <dbReference type="PROSITE" id="PS51165"/>
    </source>
</evidence>
<dbReference type="EMBL" id="WIXE01000910">
    <property type="protein sequence ID" value="KAK5986201.1"/>
    <property type="molecule type" value="Genomic_DNA"/>
</dbReference>
<evidence type="ECO:0000313" key="3">
    <source>
        <dbReference type="EMBL" id="KAK5986201.1"/>
    </source>
</evidence>
<dbReference type="AlphaFoldDB" id="A0AAN8FUB7"/>
<dbReference type="PROSITE" id="PS51165">
    <property type="entry name" value="THUMP"/>
    <property type="match status" value="1"/>
</dbReference>
<gene>
    <name evidence="3" type="ORF">GCK32_013183</name>
</gene>
<name>A0AAN8FUB7_TRICO</name>
<feature type="domain" description="THUMP" evidence="2">
    <location>
        <begin position="1"/>
        <end position="43"/>
    </location>
</feature>
<comment type="caution">
    <text evidence="3">The sequence shown here is derived from an EMBL/GenBank/DDBJ whole genome shotgun (WGS) entry which is preliminary data.</text>
</comment>